<dbReference type="EMBL" id="LGST01000034">
    <property type="protein sequence ID" value="KND98281.1"/>
    <property type="molecule type" value="Genomic_DNA"/>
</dbReference>
<accession>A0A0L0NVT9</accession>
<dbReference type="VEuPathDB" id="FungiDB:CJJ09_005235"/>
<dbReference type="VEuPathDB" id="FungiDB:CJI97_004250"/>
<evidence type="ECO:0000313" key="2">
    <source>
        <dbReference type="Proteomes" id="UP000037122"/>
    </source>
</evidence>
<dbReference type="AlphaFoldDB" id="A0A0L0NVT9"/>
<comment type="caution">
    <text evidence="1">The sequence shown here is derived from an EMBL/GenBank/DDBJ whole genome shotgun (WGS) entry which is preliminary data.</text>
</comment>
<dbReference type="VEuPathDB" id="FungiDB:CJI96_0005214"/>
<gene>
    <name evidence="1" type="ORF">QG37_05050</name>
</gene>
<protein>
    <submittedName>
        <fullName evidence="1">Uncharacterized protein</fullName>
    </submittedName>
</protein>
<name>A0A0L0NVT9_CANAR</name>
<proteinExistence type="predicted"/>
<dbReference type="VEuPathDB" id="FungiDB:CJJ07_002571"/>
<sequence length="597" mass="67984">MAVAEAAKRAYERLLNHVVATSSRPLLSKLAKLPFLRPEQANPIVKERSQRLKQFLSQSLHRINPSQYASFLQALYPQRRSLARLEAPIASRALVNHSTLFKHYLELPSPGVAHMEPQDFEHFMEEVLDRRDFVKPNLLGSSVSGYYTPLQIVRGYKDLLVKREAHVKMCWKVIEDLKKAKIPISNEEQDQLIYMSFFRDRKDVLEEVRAALRKASKAKYHEKVAEMDLKQQRLTWDTYKRLRASLPQRLPLSSVNVLLFCAFRNENAEVVDDLLKLIDFGNGKGKLKPDSETFRTLIYGFTTKGDFENAFNYSSIAVDKFPHIVDVKVANSMILALIAGGAAKEADTIVQSIVAGITAPLDPEEGYLKRLTPEDEKMYEAALKQSINDGATHKLYPTENTLFPLLCYYSESQADFANVRLLLQVIEHICHLPLSTRIFIKVFESFKTSQHSLDDAKDAVAKVVGLHDAYHEISTDLRLRDKLDKLHMHPEVESLLHEALSTEETNLPVEQGAFLKLLDRLVLTIFDAFILTTAREQPDLSLEIASRKAQLFELLGETRAKASRNSFDGPTSAELYRRDELVYIKKGYLIDLLDVLS</sequence>
<evidence type="ECO:0000313" key="1">
    <source>
        <dbReference type="EMBL" id="KND98281.1"/>
    </source>
</evidence>
<dbReference type="VEuPathDB" id="FungiDB:B9J08_004186"/>
<dbReference type="VEuPathDB" id="FungiDB:QG37_05050"/>
<dbReference type="Proteomes" id="UP000037122">
    <property type="component" value="Unassembled WGS sequence"/>
</dbReference>
<reference evidence="2" key="1">
    <citation type="journal article" date="2015" name="BMC Genomics">
        <title>Draft genome of a commonly misdiagnosed multidrug resistant pathogen Candida auris.</title>
        <authorList>
            <person name="Chatterjee S."/>
            <person name="Alampalli S.V."/>
            <person name="Nageshan R.K."/>
            <person name="Chettiar S.T."/>
            <person name="Joshi S."/>
            <person name="Tatu U.S."/>
        </authorList>
    </citation>
    <scope>NUCLEOTIDE SEQUENCE [LARGE SCALE GENOMIC DNA]</scope>
    <source>
        <strain evidence="2">6684</strain>
    </source>
</reference>
<organism evidence="1 2">
    <name type="scientific">Candidozyma auris</name>
    <name type="common">Yeast</name>
    <name type="synonym">Candida auris</name>
    <dbReference type="NCBI Taxonomy" id="498019"/>
    <lineage>
        <taxon>Eukaryota</taxon>
        <taxon>Fungi</taxon>
        <taxon>Dikarya</taxon>
        <taxon>Ascomycota</taxon>
        <taxon>Saccharomycotina</taxon>
        <taxon>Pichiomycetes</taxon>
        <taxon>Metschnikowiaceae</taxon>
        <taxon>Candidozyma</taxon>
    </lineage>
</organism>